<organism evidence="1 2">
    <name type="scientific">Sorghum bicolor</name>
    <name type="common">Sorghum</name>
    <name type="synonym">Sorghum vulgare</name>
    <dbReference type="NCBI Taxonomy" id="4558"/>
    <lineage>
        <taxon>Eukaryota</taxon>
        <taxon>Viridiplantae</taxon>
        <taxon>Streptophyta</taxon>
        <taxon>Embryophyta</taxon>
        <taxon>Tracheophyta</taxon>
        <taxon>Spermatophyta</taxon>
        <taxon>Magnoliopsida</taxon>
        <taxon>Liliopsida</taxon>
        <taxon>Poales</taxon>
        <taxon>Poaceae</taxon>
        <taxon>PACMAD clade</taxon>
        <taxon>Panicoideae</taxon>
        <taxon>Andropogonodae</taxon>
        <taxon>Andropogoneae</taxon>
        <taxon>Sorghinae</taxon>
        <taxon>Sorghum</taxon>
    </lineage>
</organism>
<evidence type="ECO:0000313" key="1">
    <source>
        <dbReference type="EMBL" id="KAG0551144.1"/>
    </source>
</evidence>
<dbReference type="AlphaFoldDB" id="A0A921S388"/>
<sequence>MCVCFNGGDCLQLAVLPSVSPRSISMWTGVEAGFLRKCETVIHETHNPGDIFCIITSPEPSHMQTRRRHIDLIYSDLMKSCKYEAAFTKNVIEMGRVSLAVNSALASCRPDLPRRADQNHAHALDSGDWSLCLLLPSGVNGAEAKDKWGGSTVRSELDHVHASYCARRELPRCALVPAVLLLHRRRVSYLGANEGRAGWW</sequence>
<gene>
    <name evidence="1" type="ORF">BDA96_01G397700</name>
</gene>
<dbReference type="Proteomes" id="UP000807115">
    <property type="component" value="Chromosome 1"/>
</dbReference>
<reference evidence="1" key="1">
    <citation type="journal article" date="2019" name="BMC Genomics">
        <title>A new reference genome for Sorghum bicolor reveals high levels of sequence similarity between sweet and grain genotypes: implications for the genetics of sugar metabolism.</title>
        <authorList>
            <person name="Cooper E.A."/>
            <person name="Brenton Z.W."/>
            <person name="Flinn B.S."/>
            <person name="Jenkins J."/>
            <person name="Shu S."/>
            <person name="Flowers D."/>
            <person name="Luo F."/>
            <person name="Wang Y."/>
            <person name="Xia P."/>
            <person name="Barry K."/>
            <person name="Daum C."/>
            <person name="Lipzen A."/>
            <person name="Yoshinaga Y."/>
            <person name="Schmutz J."/>
            <person name="Saski C."/>
            <person name="Vermerris W."/>
            <person name="Kresovich S."/>
        </authorList>
    </citation>
    <scope>NUCLEOTIDE SEQUENCE</scope>
</reference>
<evidence type="ECO:0000313" key="2">
    <source>
        <dbReference type="Proteomes" id="UP000807115"/>
    </source>
</evidence>
<comment type="caution">
    <text evidence="1">The sequence shown here is derived from an EMBL/GenBank/DDBJ whole genome shotgun (WGS) entry which is preliminary data.</text>
</comment>
<dbReference type="EMBL" id="CM027680">
    <property type="protein sequence ID" value="KAG0551144.1"/>
    <property type="molecule type" value="Genomic_DNA"/>
</dbReference>
<protein>
    <submittedName>
        <fullName evidence="1">Uncharacterized protein</fullName>
    </submittedName>
</protein>
<reference evidence="1" key="2">
    <citation type="submission" date="2020-10" db="EMBL/GenBank/DDBJ databases">
        <authorList>
            <person name="Cooper E.A."/>
            <person name="Brenton Z.W."/>
            <person name="Flinn B.S."/>
            <person name="Jenkins J."/>
            <person name="Shu S."/>
            <person name="Flowers D."/>
            <person name="Luo F."/>
            <person name="Wang Y."/>
            <person name="Xia P."/>
            <person name="Barry K."/>
            <person name="Daum C."/>
            <person name="Lipzen A."/>
            <person name="Yoshinaga Y."/>
            <person name="Schmutz J."/>
            <person name="Saski C."/>
            <person name="Vermerris W."/>
            <person name="Kresovich S."/>
        </authorList>
    </citation>
    <scope>NUCLEOTIDE SEQUENCE</scope>
</reference>
<proteinExistence type="predicted"/>
<accession>A0A921S388</accession>
<name>A0A921S388_SORBI</name>